<protein>
    <submittedName>
        <fullName evidence="2">Uncharacterized protein</fullName>
    </submittedName>
</protein>
<feature type="region of interest" description="Disordered" evidence="1">
    <location>
        <begin position="277"/>
        <end position="338"/>
    </location>
</feature>
<dbReference type="EMBL" id="JAVEPI010000002">
    <property type="protein sequence ID" value="KAK1443172.1"/>
    <property type="molecule type" value="Genomic_DNA"/>
</dbReference>
<keyword evidence="3" id="KW-1185">Reference proteome</keyword>
<reference evidence="2" key="1">
    <citation type="submission" date="2023-08" db="EMBL/GenBank/DDBJ databases">
        <title>Draft sequence of the Babesia gibsoni genome.</title>
        <authorList>
            <person name="Yamagishi J.Y."/>
            <person name="Xuan X.X."/>
        </authorList>
    </citation>
    <scope>NUCLEOTIDE SEQUENCE</scope>
    <source>
        <strain evidence="2">Azabu</strain>
    </source>
</reference>
<gene>
    <name evidence="2" type="ORF">BgAZ_200480</name>
</gene>
<organism evidence="2 3">
    <name type="scientific">Babesia gibsoni</name>
    <dbReference type="NCBI Taxonomy" id="33632"/>
    <lineage>
        <taxon>Eukaryota</taxon>
        <taxon>Sar</taxon>
        <taxon>Alveolata</taxon>
        <taxon>Apicomplexa</taxon>
        <taxon>Aconoidasida</taxon>
        <taxon>Piroplasmida</taxon>
        <taxon>Babesiidae</taxon>
        <taxon>Babesia</taxon>
    </lineage>
</organism>
<comment type="caution">
    <text evidence="2">The sequence shown here is derived from an EMBL/GenBank/DDBJ whole genome shotgun (WGS) entry which is preliminary data.</text>
</comment>
<dbReference type="Proteomes" id="UP001230268">
    <property type="component" value="Unassembled WGS sequence"/>
</dbReference>
<accession>A0AAD8LRI2</accession>
<evidence type="ECO:0000256" key="1">
    <source>
        <dbReference type="SAM" id="MobiDB-lite"/>
    </source>
</evidence>
<sequence>MPERRSVFLLVVINICKLLAVWLLPTGPRASALAFRRCLSPFSRFIVNRGTGYIVPGFYPHRERSSRVSSASGDLEAEVIFGDSLSRKPPSLEPVAQLLSLKAPPKTKPLTKEANLVKLHWAQWEIRRFSYKLGTANKQMRKLVEKYNHMRNTFTYSKEDLDAIRKAKRQVAVKLRIASRLRRLFIVYKNGLENNLNPNVPYVPLKYRSQNAPQELYGLGTRKYHNAKRHRRLKQQEEEETSETHTTQTPEEYYKYLQEGEDPYGWGNDALDLIKSGKTGDNANEDLGKSSTFTPKSQRLESVASSRANRTVDITDKGHHKSANRHSATNTGRKGKEHDIEREILGLIAESQNQAIRKKRLVNDPAIAKIQSRLRNKQHRRKRMPKGL</sequence>
<evidence type="ECO:0000313" key="2">
    <source>
        <dbReference type="EMBL" id="KAK1443172.1"/>
    </source>
</evidence>
<feature type="region of interest" description="Disordered" evidence="1">
    <location>
        <begin position="225"/>
        <end position="251"/>
    </location>
</feature>
<evidence type="ECO:0000313" key="3">
    <source>
        <dbReference type="Proteomes" id="UP001230268"/>
    </source>
</evidence>
<dbReference type="AlphaFoldDB" id="A0AAD8LRI2"/>
<proteinExistence type="predicted"/>
<name>A0AAD8LRI2_BABGI</name>